<dbReference type="KEGG" id="chq:AQ619_18275"/>
<dbReference type="SUPFAM" id="SSF46785">
    <property type="entry name" value="Winged helix' DNA-binding domain"/>
    <property type="match status" value="1"/>
</dbReference>
<proteinExistence type="predicted"/>
<dbReference type="AlphaFoldDB" id="A0A0P0P4A8"/>
<evidence type="ECO:0000313" key="2">
    <source>
        <dbReference type="Proteomes" id="UP000056905"/>
    </source>
</evidence>
<dbReference type="RefSeq" id="WP_062151942.1">
    <property type="nucleotide sequence ID" value="NZ_CP013003.1"/>
</dbReference>
<dbReference type="InterPro" id="IPR036388">
    <property type="entry name" value="WH-like_DNA-bd_sf"/>
</dbReference>
<dbReference type="Proteomes" id="UP000056905">
    <property type="component" value="Plasmid pCB4"/>
</dbReference>
<dbReference type="InterPro" id="IPR036390">
    <property type="entry name" value="WH_DNA-bd_sf"/>
</dbReference>
<protein>
    <recommendedName>
        <fullName evidence="3">Helix-turn-helix domain-containing protein</fullName>
    </recommendedName>
</protein>
<accession>A0A0P0P4A8</accession>
<dbReference type="EMBL" id="CP013003">
    <property type="protein sequence ID" value="ALL15435.1"/>
    <property type="molecule type" value="Genomic_DNA"/>
</dbReference>
<dbReference type="Gene3D" id="1.10.10.10">
    <property type="entry name" value="Winged helix-like DNA-binding domain superfamily/Winged helix DNA-binding domain"/>
    <property type="match status" value="1"/>
</dbReference>
<dbReference type="Pfam" id="PF13730">
    <property type="entry name" value="HTH_36"/>
    <property type="match status" value="1"/>
</dbReference>
<evidence type="ECO:0000313" key="1">
    <source>
        <dbReference type="EMBL" id="ALL15435.1"/>
    </source>
</evidence>
<geneLocation type="plasmid" evidence="2">
    <name>CB4 Plasmid</name>
</geneLocation>
<name>A0A0P0P4A8_9CAUL</name>
<gene>
    <name evidence="1" type="ORF">AQ619_18275</name>
</gene>
<organism evidence="1 2">
    <name type="scientific">Caulobacter henricii</name>
    <dbReference type="NCBI Taxonomy" id="69395"/>
    <lineage>
        <taxon>Bacteria</taxon>
        <taxon>Pseudomonadati</taxon>
        <taxon>Pseudomonadota</taxon>
        <taxon>Alphaproteobacteria</taxon>
        <taxon>Caulobacterales</taxon>
        <taxon>Caulobacteraceae</taxon>
        <taxon>Caulobacter</taxon>
    </lineage>
</organism>
<keyword evidence="2" id="KW-1185">Reference proteome</keyword>
<reference evidence="1 2" key="1">
    <citation type="submission" date="2015-10" db="EMBL/GenBank/DDBJ databases">
        <title>Conservation of the essential genome among Caulobacter and Brevundimonas species.</title>
        <authorList>
            <person name="Scott D."/>
            <person name="Ely B."/>
        </authorList>
    </citation>
    <scope>NUCLEOTIDE SEQUENCE [LARGE SCALE GENOMIC DNA]</scope>
    <source>
        <strain evidence="1 2">CB4</strain>
        <plasmid evidence="2">CB4 Plasmid</plasmid>
    </source>
</reference>
<keyword evidence="1" id="KW-0614">Plasmid</keyword>
<evidence type="ECO:0008006" key="3">
    <source>
        <dbReference type="Google" id="ProtNLM"/>
    </source>
</evidence>
<sequence length="139" mass="15347">MDGVARTQQKWGEAATAAGFTVLPNHLLSINQFVGEARQISPTEMVVLLQLLAAWWSADKMPFPSKATIGKRAGLSPRQVQRALSSLEAKEYLKRKARFGSNKGRASNEYDVSGVAEVVRRLGDAYPEAFKRRASEQPE</sequence>